<organism evidence="1 2">
    <name type="scientific">Tetracentron sinense</name>
    <name type="common">Spur-leaf</name>
    <dbReference type="NCBI Taxonomy" id="13715"/>
    <lineage>
        <taxon>Eukaryota</taxon>
        <taxon>Viridiplantae</taxon>
        <taxon>Streptophyta</taxon>
        <taxon>Embryophyta</taxon>
        <taxon>Tracheophyta</taxon>
        <taxon>Spermatophyta</taxon>
        <taxon>Magnoliopsida</taxon>
        <taxon>Trochodendrales</taxon>
        <taxon>Trochodendraceae</taxon>
        <taxon>Tetracentron</taxon>
    </lineage>
</organism>
<dbReference type="AlphaFoldDB" id="A0A834ZW67"/>
<sequence length="59" mass="6515">MIVKLKSRILGIGSYASSKDLRVAMKESTDHIGLPGTNSYWISRCMKYLPLSVLSGVKN</sequence>
<dbReference type="Proteomes" id="UP000655225">
    <property type="component" value="Unassembled WGS sequence"/>
</dbReference>
<keyword evidence="2" id="KW-1185">Reference proteome</keyword>
<protein>
    <submittedName>
        <fullName evidence="1">Uncharacterized protein</fullName>
    </submittedName>
</protein>
<dbReference type="EMBL" id="JABCRI010000001">
    <property type="protein sequence ID" value="KAF8412645.1"/>
    <property type="molecule type" value="Genomic_DNA"/>
</dbReference>
<gene>
    <name evidence="1" type="ORF">HHK36_000613</name>
</gene>
<comment type="caution">
    <text evidence="1">The sequence shown here is derived from an EMBL/GenBank/DDBJ whole genome shotgun (WGS) entry which is preliminary data.</text>
</comment>
<reference evidence="1 2" key="1">
    <citation type="submission" date="2020-04" db="EMBL/GenBank/DDBJ databases">
        <title>Plant Genome Project.</title>
        <authorList>
            <person name="Zhang R.-G."/>
        </authorList>
    </citation>
    <scope>NUCLEOTIDE SEQUENCE [LARGE SCALE GENOMIC DNA]</scope>
    <source>
        <strain evidence="1">YNK0</strain>
        <tissue evidence="1">Leaf</tissue>
    </source>
</reference>
<evidence type="ECO:0000313" key="1">
    <source>
        <dbReference type="EMBL" id="KAF8412645.1"/>
    </source>
</evidence>
<evidence type="ECO:0000313" key="2">
    <source>
        <dbReference type="Proteomes" id="UP000655225"/>
    </source>
</evidence>
<name>A0A834ZW67_TETSI</name>
<accession>A0A834ZW67</accession>
<proteinExistence type="predicted"/>